<evidence type="ECO:0000313" key="6">
    <source>
        <dbReference type="EMBL" id="TAA76156.1"/>
    </source>
</evidence>
<gene>
    <name evidence="3" type="primary">rimP</name>
    <name evidence="6" type="ORF">CDV28_10152</name>
</gene>
<dbReference type="Gene3D" id="2.30.30.180">
    <property type="entry name" value="Ribosome maturation factor RimP, C-terminal domain"/>
    <property type="match status" value="1"/>
</dbReference>
<comment type="subcellular location">
    <subcellularLocation>
        <location evidence="3">Cytoplasm</location>
    </subcellularLocation>
</comment>
<comment type="caution">
    <text evidence="6">The sequence shown here is derived from an EMBL/GenBank/DDBJ whole genome shotgun (WGS) entry which is preliminary data.</text>
</comment>
<dbReference type="InterPro" id="IPR003728">
    <property type="entry name" value="Ribosome_maturation_RimP"/>
</dbReference>
<feature type="domain" description="Ribosome maturation factor RimP N-terminal" evidence="4">
    <location>
        <begin position="9"/>
        <end position="80"/>
    </location>
</feature>
<dbReference type="Proteomes" id="UP000316238">
    <property type="component" value="Unassembled WGS sequence"/>
</dbReference>
<dbReference type="CDD" id="cd01734">
    <property type="entry name" value="YlxS_C"/>
    <property type="match status" value="1"/>
</dbReference>
<accession>A0A521G546</accession>
<feature type="domain" description="Ribosome maturation factor RimP C-terminal" evidence="5">
    <location>
        <begin position="83"/>
        <end position="148"/>
    </location>
</feature>
<evidence type="ECO:0000256" key="2">
    <source>
        <dbReference type="ARBA" id="ARBA00022517"/>
    </source>
</evidence>
<sequence>MAKAAEQFARPIAEEMGLELVEVEFRQESGWVLRLFIDREQGGVNVDDCASVSRQLAARLEAEDVIRHAYTLEVSSPGAERPLKRVEDFVRFTGRRVRIKLKEPVNSQYAFLGTLTAVDTEKQQIALAADEVGPMTIDLEGVAKARLSL</sequence>
<evidence type="ECO:0000259" key="4">
    <source>
        <dbReference type="Pfam" id="PF02576"/>
    </source>
</evidence>
<comment type="function">
    <text evidence="3">Required for maturation of 30S ribosomal subunits.</text>
</comment>
<organism evidence="6 7">
    <name type="scientific">Candidatus Electronema aureum</name>
    <dbReference type="NCBI Taxonomy" id="2005002"/>
    <lineage>
        <taxon>Bacteria</taxon>
        <taxon>Pseudomonadati</taxon>
        <taxon>Thermodesulfobacteriota</taxon>
        <taxon>Desulfobulbia</taxon>
        <taxon>Desulfobulbales</taxon>
        <taxon>Desulfobulbaceae</taxon>
        <taxon>Candidatus Electronema</taxon>
    </lineage>
</organism>
<dbReference type="FunFam" id="3.30.300.70:FF:000001">
    <property type="entry name" value="Ribosome maturation factor RimP"/>
    <property type="match status" value="1"/>
</dbReference>
<evidence type="ECO:0000256" key="3">
    <source>
        <dbReference type="HAMAP-Rule" id="MF_01077"/>
    </source>
</evidence>
<dbReference type="GO" id="GO:0006412">
    <property type="term" value="P:translation"/>
    <property type="evidence" value="ECO:0007669"/>
    <property type="project" value="TreeGrafter"/>
</dbReference>
<dbReference type="PANTHER" id="PTHR33867:SF1">
    <property type="entry name" value="RIBOSOME MATURATION FACTOR RIMP"/>
    <property type="match status" value="1"/>
</dbReference>
<evidence type="ECO:0000256" key="1">
    <source>
        <dbReference type="ARBA" id="ARBA00022490"/>
    </source>
</evidence>
<comment type="similarity">
    <text evidence="3">Belongs to the RimP family.</text>
</comment>
<evidence type="ECO:0000259" key="5">
    <source>
        <dbReference type="Pfam" id="PF17384"/>
    </source>
</evidence>
<dbReference type="AlphaFoldDB" id="A0A521G546"/>
<protein>
    <recommendedName>
        <fullName evidence="3">Ribosome maturation factor RimP</fullName>
    </recommendedName>
</protein>
<dbReference type="InterPro" id="IPR028989">
    <property type="entry name" value="RimP_N"/>
</dbReference>
<dbReference type="HAMAP" id="MF_01077">
    <property type="entry name" value="RimP"/>
    <property type="match status" value="1"/>
</dbReference>
<dbReference type="PANTHER" id="PTHR33867">
    <property type="entry name" value="RIBOSOME MATURATION FACTOR RIMP"/>
    <property type="match status" value="1"/>
</dbReference>
<name>A0A521G546_9BACT</name>
<dbReference type="Gene3D" id="3.30.300.70">
    <property type="entry name" value="RimP-like superfamily, N-terminal"/>
    <property type="match status" value="1"/>
</dbReference>
<dbReference type="EMBL" id="NQJD01000001">
    <property type="protein sequence ID" value="TAA76156.1"/>
    <property type="molecule type" value="Genomic_DNA"/>
</dbReference>
<proteinExistence type="inferred from homology"/>
<dbReference type="SUPFAM" id="SSF75420">
    <property type="entry name" value="YhbC-like, N-terminal domain"/>
    <property type="match status" value="1"/>
</dbReference>
<dbReference type="GO" id="GO:0000028">
    <property type="term" value="P:ribosomal small subunit assembly"/>
    <property type="evidence" value="ECO:0007669"/>
    <property type="project" value="TreeGrafter"/>
</dbReference>
<evidence type="ECO:0000313" key="7">
    <source>
        <dbReference type="Proteomes" id="UP000316238"/>
    </source>
</evidence>
<dbReference type="Pfam" id="PF02576">
    <property type="entry name" value="RimP_N"/>
    <property type="match status" value="1"/>
</dbReference>
<keyword evidence="7" id="KW-1185">Reference proteome</keyword>
<dbReference type="InterPro" id="IPR035956">
    <property type="entry name" value="RimP_N_sf"/>
</dbReference>
<dbReference type="InterPro" id="IPR028998">
    <property type="entry name" value="RimP_C"/>
</dbReference>
<keyword evidence="1 3" id="KW-0963">Cytoplasm</keyword>
<keyword evidence="2 3" id="KW-0690">Ribosome biogenesis</keyword>
<dbReference type="Pfam" id="PF17384">
    <property type="entry name" value="DUF150_C"/>
    <property type="match status" value="1"/>
</dbReference>
<dbReference type="InterPro" id="IPR036847">
    <property type="entry name" value="RimP_C_sf"/>
</dbReference>
<reference evidence="6" key="1">
    <citation type="submission" date="2017-07" db="EMBL/GenBank/DDBJ databases">
        <title>The cable genome - Insights into the physiology and evolution of filamentous bacteria capable of sulfide oxidation via long distance electron transfer.</title>
        <authorList>
            <person name="Thorup C."/>
            <person name="Bjerg J.T."/>
            <person name="Schreiber L."/>
            <person name="Nielsen L.P."/>
            <person name="Kjeldsen K.U."/>
            <person name="Boesen T."/>
            <person name="Boggild A."/>
            <person name="Meysman F."/>
            <person name="Geelhoed J."/>
            <person name="Schramm A."/>
        </authorList>
    </citation>
    <scope>NUCLEOTIDE SEQUENCE [LARGE SCALE GENOMIC DNA]</scope>
    <source>
        <strain evidence="6">GS</strain>
    </source>
</reference>
<dbReference type="SUPFAM" id="SSF74942">
    <property type="entry name" value="YhbC-like, C-terminal domain"/>
    <property type="match status" value="1"/>
</dbReference>
<dbReference type="GO" id="GO:0005829">
    <property type="term" value="C:cytosol"/>
    <property type="evidence" value="ECO:0007669"/>
    <property type="project" value="TreeGrafter"/>
</dbReference>